<dbReference type="EMBL" id="NWUF01000019">
    <property type="protein sequence ID" value="PCE41042.1"/>
    <property type="molecule type" value="Genomic_DNA"/>
</dbReference>
<dbReference type="OrthoDB" id="9792240at2"/>
<keyword evidence="3" id="KW-0547">Nucleotide-binding</keyword>
<comment type="caution">
    <text evidence="3">The sequence shown here is derived from an EMBL/GenBank/DDBJ whole genome shotgun (WGS) entry which is preliminary data.</text>
</comment>
<protein>
    <submittedName>
        <fullName evidence="3">ATP-binding protein</fullName>
    </submittedName>
</protein>
<evidence type="ECO:0000256" key="1">
    <source>
        <dbReference type="ARBA" id="ARBA00022527"/>
    </source>
</evidence>
<gene>
    <name evidence="3" type="ORF">COO09_16970</name>
</gene>
<name>A0A2A4FTM9_9SPHN</name>
<dbReference type="InterPro" id="IPR036890">
    <property type="entry name" value="HATPase_C_sf"/>
</dbReference>
<dbReference type="GO" id="GO:0004674">
    <property type="term" value="F:protein serine/threonine kinase activity"/>
    <property type="evidence" value="ECO:0007669"/>
    <property type="project" value="UniProtKB-KW"/>
</dbReference>
<dbReference type="GO" id="GO:0005524">
    <property type="term" value="F:ATP binding"/>
    <property type="evidence" value="ECO:0007669"/>
    <property type="project" value="UniProtKB-KW"/>
</dbReference>
<dbReference type="RefSeq" id="WP_066966953.1">
    <property type="nucleotide sequence ID" value="NZ_CP023449.1"/>
</dbReference>
<keyword evidence="3" id="KW-0067">ATP-binding</keyword>
<reference evidence="3 4" key="1">
    <citation type="submission" date="2017-09" db="EMBL/GenBank/DDBJ databases">
        <title>The Catabolism of 3,6-Dichlorosalicylic acid is Initiated by the Cytochrome P450 Monooxygenase DsmABC in Rhizorhabdus dicambivorans Ndbn-20.</title>
        <authorList>
            <person name="Na L."/>
        </authorList>
    </citation>
    <scope>NUCLEOTIDE SEQUENCE [LARGE SCALE GENOMIC DNA]</scope>
    <source>
        <strain evidence="3 4">Ndbn-20m</strain>
    </source>
</reference>
<dbReference type="InterPro" id="IPR050267">
    <property type="entry name" value="Anti-sigma-factor_SerPK"/>
</dbReference>
<keyword evidence="1" id="KW-0723">Serine/threonine-protein kinase</keyword>
<dbReference type="KEGG" id="rdi:CMV14_20350"/>
<keyword evidence="4" id="KW-1185">Reference proteome</keyword>
<proteinExistence type="predicted"/>
<dbReference type="PANTHER" id="PTHR35526">
    <property type="entry name" value="ANTI-SIGMA-F FACTOR RSBW-RELATED"/>
    <property type="match status" value="1"/>
</dbReference>
<keyword evidence="1" id="KW-0418">Kinase</keyword>
<dbReference type="SUPFAM" id="SSF55874">
    <property type="entry name" value="ATPase domain of HSP90 chaperone/DNA topoisomerase II/histidine kinase"/>
    <property type="match status" value="1"/>
</dbReference>
<dbReference type="Gene3D" id="3.30.565.10">
    <property type="entry name" value="Histidine kinase-like ATPase, C-terminal domain"/>
    <property type="match status" value="1"/>
</dbReference>
<evidence type="ECO:0000259" key="2">
    <source>
        <dbReference type="Pfam" id="PF13581"/>
    </source>
</evidence>
<organism evidence="3 4">
    <name type="scientific">Rhizorhabdus dicambivorans</name>
    <dbReference type="NCBI Taxonomy" id="1850238"/>
    <lineage>
        <taxon>Bacteria</taxon>
        <taxon>Pseudomonadati</taxon>
        <taxon>Pseudomonadota</taxon>
        <taxon>Alphaproteobacteria</taxon>
        <taxon>Sphingomonadales</taxon>
        <taxon>Sphingomonadaceae</taxon>
        <taxon>Rhizorhabdus</taxon>
    </lineage>
</organism>
<dbReference type="CDD" id="cd16936">
    <property type="entry name" value="HATPase_RsbW-like"/>
    <property type="match status" value="1"/>
</dbReference>
<dbReference type="AlphaFoldDB" id="A0A2A4FTM9"/>
<evidence type="ECO:0000313" key="3">
    <source>
        <dbReference type="EMBL" id="PCE41042.1"/>
    </source>
</evidence>
<dbReference type="InterPro" id="IPR003594">
    <property type="entry name" value="HATPase_dom"/>
</dbReference>
<keyword evidence="1" id="KW-0808">Transferase</keyword>
<feature type="domain" description="Histidine kinase/HSP90-like ATPase" evidence="2">
    <location>
        <begin position="10"/>
        <end position="130"/>
    </location>
</feature>
<dbReference type="Pfam" id="PF13581">
    <property type="entry name" value="HATPase_c_2"/>
    <property type="match status" value="1"/>
</dbReference>
<dbReference type="PANTHER" id="PTHR35526:SF6">
    <property type="entry name" value="SLR1861 PROTEIN"/>
    <property type="match status" value="1"/>
</dbReference>
<dbReference type="Proteomes" id="UP000218934">
    <property type="component" value="Unassembled WGS sequence"/>
</dbReference>
<evidence type="ECO:0000313" key="4">
    <source>
        <dbReference type="Proteomes" id="UP000218934"/>
    </source>
</evidence>
<sequence>MAAEFTRALRADSAALPGLIEAIEGWLEAQGVPIGEVARLMIAFDELLSNIAHHGGGTIELAITVDAGTLTARIADDGPRFDPLALPAPDTSLDIDDRPVGGLGIHLVREMMDEVRYVYDQGRNELTFRKTF</sequence>
<accession>A0A2A4FTM9</accession>